<accession>A0A2P2N9K6</accession>
<proteinExistence type="predicted"/>
<protein>
    <submittedName>
        <fullName evidence="1">Uncharacterized protein</fullName>
    </submittedName>
</protein>
<sequence length="42" mass="5095">MHLHAYAFLFTILFMQDESINHKHCHTIHKLQDNMKMLVIPF</sequence>
<dbReference type="AlphaFoldDB" id="A0A2P2N9K6"/>
<reference evidence="1" key="1">
    <citation type="submission" date="2018-02" db="EMBL/GenBank/DDBJ databases">
        <title>Rhizophora mucronata_Transcriptome.</title>
        <authorList>
            <person name="Meera S.P."/>
            <person name="Sreeshan A."/>
            <person name="Augustine A."/>
        </authorList>
    </citation>
    <scope>NUCLEOTIDE SEQUENCE</scope>
    <source>
        <tissue evidence="1">Leaf</tissue>
    </source>
</reference>
<name>A0A2P2N9K6_RHIMU</name>
<evidence type="ECO:0000313" key="1">
    <source>
        <dbReference type="EMBL" id="MBX39167.1"/>
    </source>
</evidence>
<organism evidence="1">
    <name type="scientific">Rhizophora mucronata</name>
    <name type="common">Asiatic mangrove</name>
    <dbReference type="NCBI Taxonomy" id="61149"/>
    <lineage>
        <taxon>Eukaryota</taxon>
        <taxon>Viridiplantae</taxon>
        <taxon>Streptophyta</taxon>
        <taxon>Embryophyta</taxon>
        <taxon>Tracheophyta</taxon>
        <taxon>Spermatophyta</taxon>
        <taxon>Magnoliopsida</taxon>
        <taxon>eudicotyledons</taxon>
        <taxon>Gunneridae</taxon>
        <taxon>Pentapetalae</taxon>
        <taxon>rosids</taxon>
        <taxon>fabids</taxon>
        <taxon>Malpighiales</taxon>
        <taxon>Rhizophoraceae</taxon>
        <taxon>Rhizophora</taxon>
    </lineage>
</organism>
<dbReference type="EMBL" id="GGEC01058683">
    <property type="protein sequence ID" value="MBX39167.1"/>
    <property type="molecule type" value="Transcribed_RNA"/>
</dbReference>